<dbReference type="InterPro" id="IPR005162">
    <property type="entry name" value="Retrotrans_gag_dom"/>
</dbReference>
<feature type="region of interest" description="Disordered" evidence="1">
    <location>
        <begin position="277"/>
        <end position="333"/>
    </location>
</feature>
<protein>
    <recommendedName>
        <fullName evidence="2">Retrotransposon gag domain-containing protein</fullName>
    </recommendedName>
</protein>
<evidence type="ECO:0000313" key="4">
    <source>
        <dbReference type="Proteomes" id="UP000829196"/>
    </source>
</evidence>
<dbReference type="SUPFAM" id="SSF50630">
    <property type="entry name" value="Acid proteases"/>
    <property type="match status" value="1"/>
</dbReference>
<gene>
    <name evidence="3" type="ORF">KFK09_005530</name>
</gene>
<dbReference type="InterPro" id="IPR032567">
    <property type="entry name" value="RTL1-rel"/>
</dbReference>
<accession>A0A8T3BVY2</accession>
<feature type="compositionally biased region" description="Basic and acidic residues" evidence="1">
    <location>
        <begin position="7"/>
        <end position="51"/>
    </location>
</feature>
<feature type="compositionally biased region" description="Polar residues" evidence="1">
    <location>
        <begin position="286"/>
        <end position="299"/>
    </location>
</feature>
<dbReference type="PANTHER" id="PTHR15503:SF22">
    <property type="entry name" value="TRANSPOSON TY3-I GAG POLYPROTEIN"/>
    <property type="match status" value="1"/>
</dbReference>
<proteinExistence type="predicted"/>
<evidence type="ECO:0000256" key="1">
    <source>
        <dbReference type="SAM" id="MobiDB-lite"/>
    </source>
</evidence>
<evidence type="ECO:0000259" key="2">
    <source>
        <dbReference type="Pfam" id="PF03732"/>
    </source>
</evidence>
<dbReference type="AlphaFoldDB" id="A0A8T3BVY2"/>
<dbReference type="EMBL" id="JAGYWB010000005">
    <property type="protein sequence ID" value="KAI0523140.1"/>
    <property type="molecule type" value="Genomic_DNA"/>
</dbReference>
<dbReference type="PANTHER" id="PTHR15503">
    <property type="entry name" value="LDOC1 RELATED"/>
    <property type="match status" value="1"/>
</dbReference>
<feature type="region of interest" description="Disordered" evidence="1">
    <location>
        <begin position="1"/>
        <end position="51"/>
    </location>
</feature>
<reference evidence="3" key="1">
    <citation type="journal article" date="2022" name="Front. Genet.">
        <title>Chromosome-Scale Assembly of the Dendrobium nobile Genome Provides Insights Into the Molecular Mechanism of the Biosynthesis of the Medicinal Active Ingredient of Dendrobium.</title>
        <authorList>
            <person name="Xu Q."/>
            <person name="Niu S.-C."/>
            <person name="Li K.-L."/>
            <person name="Zheng P.-J."/>
            <person name="Zhang X.-J."/>
            <person name="Jia Y."/>
            <person name="Liu Y."/>
            <person name="Niu Y.-X."/>
            <person name="Yu L.-H."/>
            <person name="Chen D.-F."/>
            <person name="Zhang G.-Q."/>
        </authorList>
    </citation>
    <scope>NUCLEOTIDE SEQUENCE</scope>
    <source>
        <tissue evidence="3">Leaf</tissue>
    </source>
</reference>
<dbReference type="InterPro" id="IPR021109">
    <property type="entry name" value="Peptidase_aspartic_dom_sf"/>
</dbReference>
<dbReference type="Proteomes" id="UP000829196">
    <property type="component" value="Unassembled WGS sequence"/>
</dbReference>
<name>A0A8T3BVY2_DENNO</name>
<organism evidence="3 4">
    <name type="scientific">Dendrobium nobile</name>
    <name type="common">Orchid</name>
    <dbReference type="NCBI Taxonomy" id="94219"/>
    <lineage>
        <taxon>Eukaryota</taxon>
        <taxon>Viridiplantae</taxon>
        <taxon>Streptophyta</taxon>
        <taxon>Embryophyta</taxon>
        <taxon>Tracheophyta</taxon>
        <taxon>Spermatophyta</taxon>
        <taxon>Magnoliopsida</taxon>
        <taxon>Liliopsida</taxon>
        <taxon>Asparagales</taxon>
        <taxon>Orchidaceae</taxon>
        <taxon>Epidendroideae</taxon>
        <taxon>Malaxideae</taxon>
        <taxon>Dendrobiinae</taxon>
        <taxon>Dendrobium</taxon>
    </lineage>
</organism>
<dbReference type="OrthoDB" id="696591at2759"/>
<evidence type="ECO:0000313" key="3">
    <source>
        <dbReference type="EMBL" id="KAI0523140.1"/>
    </source>
</evidence>
<comment type="caution">
    <text evidence="3">The sequence shown here is derived from an EMBL/GenBank/DDBJ whole genome shotgun (WGS) entry which is preliminary data.</text>
</comment>
<dbReference type="Pfam" id="PF08284">
    <property type="entry name" value="RVP_2"/>
    <property type="match status" value="1"/>
</dbReference>
<keyword evidence="4" id="KW-1185">Reference proteome</keyword>
<dbReference type="CDD" id="cd00303">
    <property type="entry name" value="retropepsin_like"/>
    <property type="match status" value="1"/>
</dbReference>
<sequence>MPPLEPLSREEMSRGYDRRGADFGSRREEFQRRGAEFQRRGAEFEGRRGEYEGSACFGERREEYQRRGAEFQRRGADFERGRGEYDDEFGYQRRREDRDTWGAPHLRGMGGYGEYQGNGRDPKVRKLKMPIFEGEDGHGWIYKVERYFAVNGLTDDEKLTAAGLCLEGKALAWYQWRDRREPIRSWREFKDCLLERFRADGGGDFYEQFFALTQEGTVADYRDRFEYLASRLDHISESALEGNFMKGLKPEIRTAVRVMEPRNLGKAMELAQLVEDQKKAERGARGNNSGGFNRTTTTLPAPKGPTLGNNNETTREKPVGGSGENFKRLTEEEVQDKRTKGLCFRCDEKYMPGHRCKDRTLHVLLVCEDEEDEEGGGSRSEEEEKLHLDVAEVSLNSVVGFTPSHTMKVKGEIADLEVVVLIDSGATHNFISTQVVNQLGVKLVDTGCYGVMMGTGKVEKGQGICKGVVLTIQGIQVTEDFLPLELGSTDIILGMKWLQTLGETKDNWGALTMELMVDGRRVVIRGDAGLSKAITSLKAMVRDTQEMGKDYVVGLHRVEAISLEEGEDVSRSLQPLVPQYSKDFQSPQGWPPPPEHEHISTLRTRWIFGRGVLLDRSSGPVQPVQAGPVHGRISRNRRFVRLGGGRAHRTPCGSRIGSFFGEIKRGI</sequence>
<dbReference type="Pfam" id="PF03732">
    <property type="entry name" value="Retrotrans_gag"/>
    <property type="match status" value="1"/>
</dbReference>
<dbReference type="Gene3D" id="2.40.70.10">
    <property type="entry name" value="Acid Proteases"/>
    <property type="match status" value="1"/>
</dbReference>
<feature type="domain" description="Retrotransposon gag" evidence="2">
    <location>
        <begin position="164"/>
        <end position="250"/>
    </location>
</feature>